<dbReference type="HOGENOM" id="CLU_038137_0_0_3"/>
<accession>K9YKR1</accession>
<evidence type="ECO:0000313" key="1">
    <source>
        <dbReference type="EMBL" id="AFZ47057.1"/>
    </source>
</evidence>
<dbReference type="eggNOG" id="COG1604">
    <property type="taxonomic scope" value="Bacteria"/>
</dbReference>
<reference evidence="2" key="1">
    <citation type="journal article" date="2013" name="Proc. Natl. Acad. Sci. U.S.A.">
        <title>Improving the coverage of the cyanobacterial phylum using diversity-driven genome sequencing.</title>
        <authorList>
            <person name="Shih P.M."/>
            <person name="Wu D."/>
            <person name="Latifi A."/>
            <person name="Axen S.D."/>
            <person name="Fewer D.P."/>
            <person name="Talla E."/>
            <person name="Calteau A."/>
            <person name="Cai F."/>
            <person name="Tandeau de Marsac N."/>
            <person name="Rippka R."/>
            <person name="Herdman M."/>
            <person name="Sivonen K."/>
            <person name="Coursin T."/>
            <person name="Laurent T."/>
            <person name="Goodwin L."/>
            <person name="Nolan M."/>
            <person name="Davenport K.W."/>
            <person name="Han C.S."/>
            <person name="Rubin E.M."/>
            <person name="Eisen J.A."/>
            <person name="Woyke T."/>
            <person name="Gugger M."/>
            <person name="Kerfeld C.A."/>
        </authorList>
    </citation>
    <scope>NUCLEOTIDE SEQUENCE [LARGE SCALE GENOMIC DNA]</scope>
    <source>
        <strain evidence="2">ATCC 29140 / PCC 7202</strain>
    </source>
</reference>
<dbReference type="EMBL" id="CP003940">
    <property type="protein sequence ID" value="AFZ47057.1"/>
    <property type="molecule type" value="Genomic_DNA"/>
</dbReference>
<dbReference type="BioCyc" id="CSTA292563:G1353-1098-MONOMER"/>
<gene>
    <name evidence="1" type="ordered locus">Cyast_1088</name>
</gene>
<protein>
    <recommendedName>
        <fullName evidence="3">RAMP superfamily protein</fullName>
    </recommendedName>
</protein>
<sequence length="535" mass="61980">MPNYNNVPLMFRSQLPGRCQIQRLVPRANVQDAESWADEWVDKLEEEDYQFHDKVKTREYQFTWRFITNSGQDEGVIRPVIGAKGFPYFPGSSMKGAFWRSCPKDKRALYCGYEQDGESHPGILRFHGGYPDKEWMFEELVDVVHPQEDWQVKNGGNHSAFIQISLYKPKFTFGITSKKPLSDGEWNEIWQIWEGAIAQGLGTRVSAGYGQVKLTNRHELNSLLTVNLKGEGLASQLINKNGEFRANMFKAALRGHTLRLLGGVTDANTAEAITKQLWGGFAGKNGAIVGELGIVFDAIDLDVYDCTYRPNHHSTVKMPFYELNKGQLNIIRMKNISQKRSEKLTNFLTDLIKFSLLLGGFGKSWRRAEHYLFFYDYINSGRKPMIGCHWQILEESENLRVSINNLDDVRTFLNSIHENMKNWVTDHQKRLNPQGANWRESFKKGNVQVWGRIAEHEDDSRAIHFFHGNYQGNKTIKRSILTGRMGHIGRIWHRMYPHQGEQYVELLTIFPDNSRETREFIQYLRSNVSEFKQLW</sequence>
<dbReference type="PATRIC" id="fig|292563.3.peg.1139"/>
<dbReference type="KEGG" id="csn:Cyast_1088"/>
<dbReference type="STRING" id="292563.Cyast_1088"/>
<proteinExistence type="predicted"/>
<dbReference type="AlphaFoldDB" id="K9YKR1"/>
<dbReference type="Proteomes" id="UP000010483">
    <property type="component" value="Chromosome"/>
</dbReference>
<keyword evidence="2" id="KW-1185">Reference proteome</keyword>
<evidence type="ECO:0008006" key="3">
    <source>
        <dbReference type="Google" id="ProtNLM"/>
    </source>
</evidence>
<evidence type="ECO:0000313" key="2">
    <source>
        <dbReference type="Proteomes" id="UP000010483"/>
    </source>
</evidence>
<name>K9YKR1_CYASC</name>
<organism evidence="1 2">
    <name type="scientific">Cyanobacterium stanieri (strain ATCC 29140 / PCC 7202)</name>
    <dbReference type="NCBI Taxonomy" id="292563"/>
    <lineage>
        <taxon>Bacteria</taxon>
        <taxon>Bacillati</taxon>
        <taxon>Cyanobacteriota</taxon>
        <taxon>Cyanophyceae</taxon>
        <taxon>Oscillatoriophycideae</taxon>
        <taxon>Chroococcales</taxon>
        <taxon>Geminocystaceae</taxon>
        <taxon>Cyanobacterium</taxon>
    </lineage>
</organism>